<dbReference type="InterPro" id="IPR029479">
    <property type="entry name" value="Nitroreductase"/>
</dbReference>
<gene>
    <name evidence="11" type="ORF">DFP89_107104</name>
</gene>
<comment type="cofactor">
    <cofactor evidence="8">
        <name>FMN</name>
        <dbReference type="ChEBI" id="CHEBI:58210"/>
    </cofactor>
    <text evidence="8">Binds 1 FMN per subunit.</text>
</comment>
<evidence type="ECO:0000256" key="7">
    <source>
        <dbReference type="PIRNR" id="PIRNR000232"/>
    </source>
</evidence>
<keyword evidence="4 7" id="KW-0521">NADP</keyword>
<dbReference type="Proteomes" id="UP000253345">
    <property type="component" value="Unassembled WGS sequence"/>
</dbReference>
<evidence type="ECO:0000256" key="6">
    <source>
        <dbReference type="ARBA" id="ARBA00023027"/>
    </source>
</evidence>
<dbReference type="InterPro" id="IPR052530">
    <property type="entry name" value="NAD(P)H_nitroreductase"/>
</dbReference>
<feature type="binding site" evidence="8">
    <location>
        <position position="67"/>
    </location>
    <ligand>
        <name>FMN</name>
        <dbReference type="ChEBI" id="CHEBI:58210"/>
        <note>ligand shared between dimeric partners</note>
    </ligand>
</feature>
<evidence type="ECO:0000256" key="9">
    <source>
        <dbReference type="SAM" id="MobiDB-lite"/>
    </source>
</evidence>
<dbReference type="InterPro" id="IPR026021">
    <property type="entry name" value="YdjA-like"/>
</dbReference>
<dbReference type="EMBL" id="QPJL01000007">
    <property type="protein sequence ID" value="RCW84800.1"/>
    <property type="molecule type" value="Genomic_DNA"/>
</dbReference>
<evidence type="ECO:0000256" key="5">
    <source>
        <dbReference type="ARBA" id="ARBA00023002"/>
    </source>
</evidence>
<evidence type="ECO:0000256" key="4">
    <source>
        <dbReference type="ARBA" id="ARBA00022857"/>
    </source>
</evidence>
<evidence type="ECO:0000313" key="12">
    <source>
        <dbReference type="Proteomes" id="UP000253345"/>
    </source>
</evidence>
<dbReference type="SUPFAM" id="SSF55469">
    <property type="entry name" value="FMN-dependent nitroreductase-like"/>
    <property type="match status" value="1"/>
</dbReference>
<keyword evidence="12" id="KW-1185">Reference proteome</keyword>
<dbReference type="PANTHER" id="PTHR43821:SF1">
    <property type="entry name" value="NAD(P)H NITROREDUCTASE YDJA-RELATED"/>
    <property type="match status" value="1"/>
</dbReference>
<comment type="caution">
    <text evidence="11">The sequence shown here is derived from an EMBL/GenBank/DDBJ whole genome shotgun (WGS) entry which is preliminary data.</text>
</comment>
<evidence type="ECO:0000259" key="10">
    <source>
        <dbReference type="Pfam" id="PF00881"/>
    </source>
</evidence>
<evidence type="ECO:0000256" key="2">
    <source>
        <dbReference type="ARBA" id="ARBA00022630"/>
    </source>
</evidence>
<evidence type="ECO:0000256" key="3">
    <source>
        <dbReference type="ARBA" id="ARBA00022643"/>
    </source>
</evidence>
<keyword evidence="5 7" id="KW-0560">Oxidoreductase</keyword>
<name>A0A368YX64_9RHOB</name>
<keyword evidence="3 7" id="KW-0288">FMN</keyword>
<evidence type="ECO:0000256" key="8">
    <source>
        <dbReference type="PIRSR" id="PIRSR000232-1"/>
    </source>
</evidence>
<dbReference type="Gene3D" id="3.40.109.10">
    <property type="entry name" value="NADH Oxidase"/>
    <property type="match status" value="1"/>
</dbReference>
<dbReference type="AlphaFoldDB" id="A0A368YX64"/>
<evidence type="ECO:0000256" key="1">
    <source>
        <dbReference type="ARBA" id="ARBA00007118"/>
    </source>
</evidence>
<keyword evidence="2 7" id="KW-0285">Flavoprotein</keyword>
<feature type="binding site" description="in other chain" evidence="8">
    <location>
        <begin position="158"/>
        <end position="160"/>
    </location>
    <ligand>
        <name>FMN</name>
        <dbReference type="ChEBI" id="CHEBI:58210"/>
        <note>ligand shared between dimeric partners</note>
    </ligand>
</feature>
<keyword evidence="6 7" id="KW-0520">NAD</keyword>
<accession>A0A368YX64</accession>
<dbReference type="Pfam" id="PF00881">
    <property type="entry name" value="Nitroreductase"/>
    <property type="match status" value="1"/>
</dbReference>
<feature type="binding site" evidence="8">
    <location>
        <position position="63"/>
    </location>
    <ligand>
        <name>FMN</name>
        <dbReference type="ChEBI" id="CHEBI:58210"/>
        <note>ligand shared between dimeric partners</note>
    </ligand>
</feature>
<reference evidence="11 12" key="1">
    <citation type="submission" date="2018-07" db="EMBL/GenBank/DDBJ databases">
        <title>Genomic Encyclopedia of Type Strains, Phase III (KMG-III): the genomes of soil and plant-associated and newly described type strains.</title>
        <authorList>
            <person name="Whitman W."/>
        </authorList>
    </citation>
    <scope>NUCLEOTIDE SEQUENCE [LARGE SCALE GENOMIC DNA]</scope>
    <source>
        <strain evidence="11 12">CECT 8525</strain>
    </source>
</reference>
<feature type="domain" description="Nitroreductase" evidence="10">
    <location>
        <begin position="33"/>
        <end position="188"/>
    </location>
</feature>
<dbReference type="EC" id="1.-.-.-" evidence="7"/>
<dbReference type="InterPro" id="IPR000415">
    <property type="entry name" value="Nitroreductase-like"/>
</dbReference>
<protein>
    <recommendedName>
        <fullName evidence="7">Putative NAD(P)H nitroreductase</fullName>
        <ecNumber evidence="7">1.-.-.-</ecNumber>
    </recommendedName>
</protein>
<dbReference type="CDD" id="cd02135">
    <property type="entry name" value="YdjA-like"/>
    <property type="match status" value="1"/>
</dbReference>
<sequence length="210" mass="22266">MACLAPARQGGYLDANQSEVRMEYTDPATLSFLRNRRSHPPRMLSGPAPSHDELMALLELAARVPDHGKLEPWRFVVLERAALDRLAPLLAAHAAAQGGDEAAVEKARSAFDSPVIVAVVSAPVESPKVPQWEQFLSSGAVCLELVNAALASGYGAAWLTGPAAQASFAHAHLGVAEGEQVVGLIHIGQRGATPPDRPRPDISSKTTFLK</sequence>
<comment type="similarity">
    <text evidence="1 7">Belongs to the nitroreductase family.</text>
</comment>
<feature type="region of interest" description="Disordered" evidence="9">
    <location>
        <begin position="188"/>
        <end position="210"/>
    </location>
</feature>
<dbReference type="GO" id="GO:0016491">
    <property type="term" value="F:oxidoreductase activity"/>
    <property type="evidence" value="ECO:0007669"/>
    <property type="project" value="UniProtKB-UniRule"/>
</dbReference>
<dbReference type="PIRSF" id="PIRSF000232">
    <property type="entry name" value="YdjA"/>
    <property type="match status" value="1"/>
</dbReference>
<evidence type="ECO:0000313" key="11">
    <source>
        <dbReference type="EMBL" id="RCW84800.1"/>
    </source>
</evidence>
<dbReference type="PANTHER" id="PTHR43821">
    <property type="entry name" value="NAD(P)H NITROREDUCTASE YDJA-RELATED"/>
    <property type="match status" value="1"/>
</dbReference>
<organism evidence="11 12">
    <name type="scientific">Paracoccus lutimaris</name>
    <dbReference type="NCBI Taxonomy" id="1490030"/>
    <lineage>
        <taxon>Bacteria</taxon>
        <taxon>Pseudomonadati</taxon>
        <taxon>Pseudomonadota</taxon>
        <taxon>Alphaproteobacteria</taxon>
        <taxon>Rhodobacterales</taxon>
        <taxon>Paracoccaceae</taxon>
        <taxon>Paracoccus</taxon>
    </lineage>
</organism>
<feature type="binding site" description="in other chain" evidence="8">
    <location>
        <begin position="36"/>
        <end position="38"/>
    </location>
    <ligand>
        <name>FMN</name>
        <dbReference type="ChEBI" id="CHEBI:58210"/>
        <note>ligand shared between dimeric partners</note>
    </ligand>
</feature>
<proteinExistence type="inferred from homology"/>